<dbReference type="InterPro" id="IPR026015">
    <property type="entry name" value="ATP_synth_OSCP/delta_N_sf"/>
</dbReference>
<keyword evidence="2 8" id="KW-0813">Transport</keyword>
<evidence type="ECO:0000256" key="4">
    <source>
        <dbReference type="ARBA" id="ARBA00023065"/>
    </source>
</evidence>
<comment type="caution">
    <text evidence="9">The sequence shown here is derived from an EMBL/GenBank/DDBJ whole genome shotgun (WGS) entry which is preliminary data.</text>
</comment>
<evidence type="ECO:0000256" key="1">
    <source>
        <dbReference type="ARBA" id="ARBA00004370"/>
    </source>
</evidence>
<keyword evidence="10" id="KW-1185">Reference proteome</keyword>
<keyword evidence="3 8" id="KW-0375">Hydrogen ion transport</keyword>
<keyword evidence="4 8" id="KW-0406">Ion transport</keyword>
<dbReference type="Pfam" id="PF00213">
    <property type="entry name" value="OSCP"/>
    <property type="match status" value="1"/>
</dbReference>
<comment type="subcellular location">
    <subcellularLocation>
        <location evidence="8">Cell membrane</location>
        <topology evidence="8">Peripheral membrane protein</topology>
    </subcellularLocation>
    <subcellularLocation>
        <location evidence="1">Membrane</location>
    </subcellularLocation>
</comment>
<dbReference type="NCBIfam" id="TIGR01145">
    <property type="entry name" value="ATP_synt_delta"/>
    <property type="match status" value="1"/>
</dbReference>
<evidence type="ECO:0000256" key="2">
    <source>
        <dbReference type="ARBA" id="ARBA00022448"/>
    </source>
</evidence>
<keyword evidence="5 8" id="KW-0472">Membrane</keyword>
<comment type="similarity">
    <text evidence="8">Belongs to the ATPase delta chain family.</text>
</comment>
<dbReference type="HAMAP" id="MF_01416">
    <property type="entry name" value="ATP_synth_delta_bact"/>
    <property type="match status" value="1"/>
</dbReference>
<organism evidence="9 10">
    <name type="scientific">Silvimonas iriomotensis</name>
    <dbReference type="NCBI Taxonomy" id="449662"/>
    <lineage>
        <taxon>Bacteria</taxon>
        <taxon>Pseudomonadati</taxon>
        <taxon>Pseudomonadota</taxon>
        <taxon>Betaproteobacteria</taxon>
        <taxon>Neisseriales</taxon>
        <taxon>Chitinibacteraceae</taxon>
        <taxon>Silvimonas</taxon>
    </lineage>
</organism>
<keyword evidence="7 8" id="KW-0066">ATP synthesis</keyword>
<name>A0ABQ2PBL6_9NEIS</name>
<dbReference type="NCBIfam" id="NF004402">
    <property type="entry name" value="PRK05758.2-2"/>
    <property type="match status" value="1"/>
</dbReference>
<accession>A0ABQ2PBL6</accession>
<reference evidence="10" key="1">
    <citation type="journal article" date="2019" name="Int. J. Syst. Evol. Microbiol.">
        <title>The Global Catalogue of Microorganisms (GCM) 10K type strain sequencing project: providing services to taxonomists for standard genome sequencing and annotation.</title>
        <authorList>
            <consortium name="The Broad Institute Genomics Platform"/>
            <consortium name="The Broad Institute Genome Sequencing Center for Infectious Disease"/>
            <person name="Wu L."/>
            <person name="Ma J."/>
        </authorList>
    </citation>
    <scope>NUCLEOTIDE SEQUENCE [LARGE SCALE GENOMIC DNA]</scope>
    <source>
        <strain evidence="10">CGMCC 1.8859</strain>
    </source>
</reference>
<dbReference type="PANTHER" id="PTHR11910">
    <property type="entry name" value="ATP SYNTHASE DELTA CHAIN"/>
    <property type="match status" value="1"/>
</dbReference>
<evidence type="ECO:0000313" key="9">
    <source>
        <dbReference type="EMBL" id="GGP22939.1"/>
    </source>
</evidence>
<dbReference type="RefSeq" id="WP_188705125.1">
    <property type="nucleotide sequence ID" value="NZ_BMLX01000004.1"/>
</dbReference>
<sequence length="178" mass="18948">MAELITVARPYAEAVFRLGKESGKLDQWSEVLAKLGLIASDELAEQVASDPRYSAAQVQQLLIELLGAGVNDEAKNFVALIIENDRFSALPVIRDLFESYKAAEAGEVEAQIESAFPLDAAQVESLKTSLAQHFNRKVAATTTTNADLIGGVKVTVGDVVIDASIAGKLSELATSLKS</sequence>
<evidence type="ECO:0000256" key="8">
    <source>
        <dbReference type="HAMAP-Rule" id="MF_01416"/>
    </source>
</evidence>
<dbReference type="Proteomes" id="UP000637267">
    <property type="component" value="Unassembled WGS sequence"/>
</dbReference>
<evidence type="ECO:0000256" key="3">
    <source>
        <dbReference type="ARBA" id="ARBA00022781"/>
    </source>
</evidence>
<evidence type="ECO:0000313" key="10">
    <source>
        <dbReference type="Proteomes" id="UP000637267"/>
    </source>
</evidence>
<gene>
    <name evidence="8 9" type="primary">atpH</name>
    <name evidence="9" type="ORF">GCM10010970_29390</name>
</gene>
<dbReference type="EMBL" id="BMLX01000004">
    <property type="protein sequence ID" value="GGP22939.1"/>
    <property type="molecule type" value="Genomic_DNA"/>
</dbReference>
<keyword evidence="6 8" id="KW-0139">CF(1)</keyword>
<keyword evidence="8" id="KW-1003">Cell membrane</keyword>
<protein>
    <recommendedName>
        <fullName evidence="8">ATP synthase subunit delta</fullName>
    </recommendedName>
    <alternativeName>
        <fullName evidence="8">ATP synthase F(1) sector subunit delta</fullName>
    </alternativeName>
    <alternativeName>
        <fullName evidence="8">F-type ATPase subunit delta</fullName>
        <shortName evidence="8">F-ATPase subunit delta</shortName>
    </alternativeName>
</protein>
<dbReference type="InterPro" id="IPR000711">
    <property type="entry name" value="ATPase_OSCP/dsu"/>
</dbReference>
<dbReference type="Gene3D" id="1.10.520.20">
    <property type="entry name" value="N-terminal domain of the delta subunit of the F1F0-ATP synthase"/>
    <property type="match status" value="1"/>
</dbReference>
<evidence type="ECO:0000256" key="6">
    <source>
        <dbReference type="ARBA" id="ARBA00023196"/>
    </source>
</evidence>
<evidence type="ECO:0000256" key="5">
    <source>
        <dbReference type="ARBA" id="ARBA00023136"/>
    </source>
</evidence>
<comment type="function">
    <text evidence="8">F(1)F(0) ATP synthase produces ATP from ADP in the presence of a proton or sodium gradient. F-type ATPases consist of two structural domains, F(1) containing the extramembraneous catalytic core and F(0) containing the membrane proton channel, linked together by a central stalk and a peripheral stalk. During catalysis, ATP synthesis in the catalytic domain of F(1) is coupled via a rotary mechanism of the central stalk subunits to proton translocation.</text>
</comment>
<evidence type="ECO:0000256" key="7">
    <source>
        <dbReference type="ARBA" id="ARBA00023310"/>
    </source>
</evidence>
<comment type="function">
    <text evidence="8">This protein is part of the stalk that links CF(0) to CF(1). It either transmits conformational changes from CF(0) to CF(1) or is implicated in proton conduction.</text>
</comment>
<dbReference type="SUPFAM" id="SSF47928">
    <property type="entry name" value="N-terminal domain of the delta subunit of the F1F0-ATP synthase"/>
    <property type="match status" value="1"/>
</dbReference>
<proteinExistence type="inferred from homology"/>
<dbReference type="PRINTS" id="PR00125">
    <property type="entry name" value="ATPASEDELTA"/>
</dbReference>